<dbReference type="PANTHER" id="PTHR36091:SF2">
    <property type="entry name" value="AMINOGLYCOSIDE PHOSPHOTRANSFERASE DOMAIN-CONTAINING PROTEIN"/>
    <property type="match status" value="1"/>
</dbReference>
<gene>
    <name evidence="2" type="ORF">P168DRAFT_19117</name>
</gene>
<dbReference type="PANTHER" id="PTHR36091">
    <property type="entry name" value="ALTERED INHERITANCE OF MITOCHONDRIA PROTEIN 9, MITOCHONDRIAL"/>
    <property type="match status" value="1"/>
</dbReference>
<dbReference type="InterPro" id="IPR002575">
    <property type="entry name" value="Aminoglycoside_PTrfase"/>
</dbReference>
<dbReference type="VEuPathDB" id="FungiDB:P168DRAFT_19117"/>
<dbReference type="SUPFAM" id="SSF56112">
    <property type="entry name" value="Protein kinase-like (PK-like)"/>
    <property type="match status" value="1"/>
</dbReference>
<dbReference type="Pfam" id="PF01636">
    <property type="entry name" value="APH"/>
    <property type="match status" value="1"/>
</dbReference>
<dbReference type="InterPro" id="IPR051035">
    <property type="entry name" value="Mito_inheritance_9"/>
</dbReference>
<dbReference type="GeneID" id="36540542"/>
<comment type="caution">
    <text evidence="2">The sequence shown here is derived from an EMBL/GenBank/DDBJ whole genome shotgun (WGS) entry which is preliminary data.</text>
</comment>
<dbReference type="GO" id="GO:0016740">
    <property type="term" value="F:transferase activity"/>
    <property type="evidence" value="ECO:0007669"/>
    <property type="project" value="UniProtKB-KW"/>
</dbReference>
<feature type="domain" description="Aminoglycoside phosphotransferase" evidence="1">
    <location>
        <begin position="221"/>
        <end position="268"/>
    </location>
</feature>
<organism evidence="2 3">
    <name type="scientific">Aspergillus campestris (strain IBT 28561)</name>
    <dbReference type="NCBI Taxonomy" id="1392248"/>
    <lineage>
        <taxon>Eukaryota</taxon>
        <taxon>Fungi</taxon>
        <taxon>Dikarya</taxon>
        <taxon>Ascomycota</taxon>
        <taxon>Pezizomycotina</taxon>
        <taxon>Eurotiomycetes</taxon>
        <taxon>Eurotiomycetidae</taxon>
        <taxon>Eurotiales</taxon>
        <taxon>Aspergillaceae</taxon>
        <taxon>Aspergillus</taxon>
        <taxon>Aspergillus subgen. Circumdati</taxon>
    </lineage>
</organism>
<dbReference type="OrthoDB" id="2831558at2759"/>
<proteinExistence type="predicted"/>
<dbReference type="Proteomes" id="UP000234254">
    <property type="component" value="Unassembled WGS sequence"/>
</dbReference>
<dbReference type="AlphaFoldDB" id="A0A2I1DFD9"/>
<dbReference type="InterPro" id="IPR011009">
    <property type="entry name" value="Kinase-like_dom_sf"/>
</dbReference>
<dbReference type="RefSeq" id="XP_024697165.1">
    <property type="nucleotide sequence ID" value="XM_024833018.1"/>
</dbReference>
<protein>
    <submittedName>
        <fullName evidence="2">Phosphotransferase enzyme family protein</fullName>
    </submittedName>
</protein>
<dbReference type="Gene3D" id="3.90.1200.10">
    <property type="match status" value="1"/>
</dbReference>
<sequence>MFNKAFLMSMDNGREVVAKVPNPNAGAPHFTTASEVATMDFARKVLNTPAPRVYTWNSHAESHPVGAEFIITDKVEGVPLSQVWDTMTLPQKLQVLLAVTHLQKQWLSVSFSHYGGLYYKRDVQPLEGSYYAKDGESVRDSEFTIGPATSRDWFDAGRSVLDVEKGPWTSLIQYLQAVRTRELKAIQCLNSPKQIALFCGPNLYQPDTEKKTTALAWYQQVINALMPKDTAIASPYLWHDDLHDDNIFIDPQNPGKITGIIDWQSCHISSLFNHNPDPAFLDWDCLEPETLDLISRPKLSGLSPKERYAAVHEYTIQNLFIGWRKLMQAKNPDLYQVIEYRKTAAYGLIFLARRMFEYGEAHFQSLLVDLKDSWAELPAVTHDSPFPFHFSEADIQRIKTDSDDAVAGTQLVAEVKERMGDLWPDKGFIEHERYDDCKAALTEVKGQMLEQLAETDEERAEFERYWPFE</sequence>
<name>A0A2I1DFD9_ASPC2</name>
<dbReference type="GO" id="GO:0005739">
    <property type="term" value="C:mitochondrion"/>
    <property type="evidence" value="ECO:0007669"/>
    <property type="project" value="TreeGrafter"/>
</dbReference>
<keyword evidence="3" id="KW-1185">Reference proteome</keyword>
<evidence type="ECO:0000259" key="1">
    <source>
        <dbReference type="Pfam" id="PF01636"/>
    </source>
</evidence>
<evidence type="ECO:0000313" key="3">
    <source>
        <dbReference type="Proteomes" id="UP000234254"/>
    </source>
</evidence>
<accession>A0A2I1DFD9</accession>
<evidence type="ECO:0000313" key="2">
    <source>
        <dbReference type="EMBL" id="PKY08571.1"/>
    </source>
</evidence>
<reference evidence="2" key="1">
    <citation type="submission" date="2016-12" db="EMBL/GenBank/DDBJ databases">
        <title>The genomes of Aspergillus section Nigri reveals drivers in fungal speciation.</title>
        <authorList>
            <consortium name="DOE Joint Genome Institute"/>
            <person name="Vesth T.C."/>
            <person name="Nybo J."/>
            <person name="Theobald S."/>
            <person name="Brandl J."/>
            <person name="Frisvad J.C."/>
            <person name="Nielsen K.F."/>
            <person name="Lyhne E.K."/>
            <person name="Kogle M.E."/>
            <person name="Kuo A."/>
            <person name="Riley R."/>
            <person name="Clum A."/>
            <person name="Nolan M."/>
            <person name="Lipzen A."/>
            <person name="Salamov A."/>
            <person name="Henrissat B."/>
            <person name="Wiebenga A."/>
            <person name="De vries R.P."/>
            <person name="Grigoriev I.V."/>
            <person name="Mortensen U.H."/>
            <person name="Andersen M.R."/>
            <person name="Baker S.E."/>
        </authorList>
    </citation>
    <scope>NUCLEOTIDE SEQUENCE</scope>
    <source>
        <strain evidence="2">IBT 28561</strain>
    </source>
</reference>
<dbReference type="EMBL" id="MSFM01000001">
    <property type="protein sequence ID" value="PKY08571.1"/>
    <property type="molecule type" value="Genomic_DNA"/>
</dbReference>